<reference evidence="4" key="3">
    <citation type="submission" date="2025-04" db="UniProtKB">
        <authorList>
            <consortium name="RefSeq"/>
        </authorList>
    </citation>
    <scope>IDENTIFICATION</scope>
    <source>
        <strain evidence="4">CBS 304.34</strain>
    </source>
</reference>
<evidence type="ECO:0000256" key="1">
    <source>
        <dbReference type="SAM" id="MobiDB-lite"/>
    </source>
</evidence>
<feature type="compositionally biased region" description="Low complexity" evidence="1">
    <location>
        <begin position="32"/>
        <end position="49"/>
    </location>
</feature>
<feature type="compositionally biased region" description="Low complexity" evidence="1">
    <location>
        <begin position="73"/>
        <end position="84"/>
    </location>
</feature>
<dbReference type="Proteomes" id="UP000504636">
    <property type="component" value="Unplaced"/>
</dbReference>
<dbReference type="RefSeq" id="XP_033574139.1">
    <property type="nucleotide sequence ID" value="XM_033725735.1"/>
</dbReference>
<dbReference type="OrthoDB" id="10621749at2759"/>
<feature type="region of interest" description="Disordered" evidence="1">
    <location>
        <begin position="22"/>
        <end position="111"/>
    </location>
</feature>
<accession>A0A6A6YGL6</accession>
<proteinExistence type="predicted"/>
<dbReference type="GeneID" id="54466628"/>
<organism evidence="2">
    <name type="scientific">Mytilinidion resinicola</name>
    <dbReference type="NCBI Taxonomy" id="574789"/>
    <lineage>
        <taxon>Eukaryota</taxon>
        <taxon>Fungi</taxon>
        <taxon>Dikarya</taxon>
        <taxon>Ascomycota</taxon>
        <taxon>Pezizomycotina</taxon>
        <taxon>Dothideomycetes</taxon>
        <taxon>Pleosporomycetidae</taxon>
        <taxon>Mytilinidiales</taxon>
        <taxon>Mytilinidiaceae</taxon>
        <taxon>Mytilinidion</taxon>
    </lineage>
</organism>
<protein>
    <submittedName>
        <fullName evidence="2 4">Uncharacterized protein</fullName>
    </submittedName>
</protein>
<reference evidence="2 4" key="1">
    <citation type="journal article" date="2020" name="Stud. Mycol.">
        <title>101 Dothideomycetes genomes: a test case for predicting lifestyles and emergence of pathogens.</title>
        <authorList>
            <person name="Haridas S."/>
            <person name="Albert R."/>
            <person name="Binder M."/>
            <person name="Bloem J."/>
            <person name="Labutti K."/>
            <person name="Salamov A."/>
            <person name="Andreopoulos B."/>
            <person name="Baker S."/>
            <person name="Barry K."/>
            <person name="Bills G."/>
            <person name="Bluhm B."/>
            <person name="Cannon C."/>
            <person name="Castanera R."/>
            <person name="Culley D."/>
            <person name="Daum C."/>
            <person name="Ezra D."/>
            <person name="Gonzalez J."/>
            <person name="Henrissat B."/>
            <person name="Kuo A."/>
            <person name="Liang C."/>
            <person name="Lipzen A."/>
            <person name="Lutzoni F."/>
            <person name="Magnuson J."/>
            <person name="Mondo S."/>
            <person name="Nolan M."/>
            <person name="Ohm R."/>
            <person name="Pangilinan J."/>
            <person name="Park H.-J."/>
            <person name="Ramirez L."/>
            <person name="Alfaro M."/>
            <person name="Sun H."/>
            <person name="Tritt A."/>
            <person name="Yoshinaga Y."/>
            <person name="Zwiers L.-H."/>
            <person name="Turgeon B."/>
            <person name="Goodwin S."/>
            <person name="Spatafora J."/>
            <person name="Crous P."/>
            <person name="Grigoriev I."/>
        </authorList>
    </citation>
    <scope>NUCLEOTIDE SEQUENCE</scope>
    <source>
        <strain evidence="2 4">CBS 304.34</strain>
    </source>
</reference>
<dbReference type="EMBL" id="MU003705">
    <property type="protein sequence ID" value="KAF2807175.1"/>
    <property type="molecule type" value="Genomic_DNA"/>
</dbReference>
<dbReference type="AlphaFoldDB" id="A0A6A6YGL6"/>
<evidence type="ECO:0000313" key="3">
    <source>
        <dbReference type="Proteomes" id="UP000504636"/>
    </source>
</evidence>
<name>A0A6A6YGL6_9PEZI</name>
<feature type="compositionally biased region" description="Low complexity" evidence="1">
    <location>
        <begin position="92"/>
        <end position="102"/>
    </location>
</feature>
<keyword evidence="3" id="KW-1185">Reference proteome</keyword>
<evidence type="ECO:0000313" key="4">
    <source>
        <dbReference type="RefSeq" id="XP_033574139.1"/>
    </source>
</evidence>
<evidence type="ECO:0000313" key="2">
    <source>
        <dbReference type="EMBL" id="KAF2807175.1"/>
    </source>
</evidence>
<gene>
    <name evidence="2 4" type="ORF">BDZ99DRAFT_522800</name>
</gene>
<reference evidence="4" key="2">
    <citation type="submission" date="2020-04" db="EMBL/GenBank/DDBJ databases">
        <authorList>
            <consortium name="NCBI Genome Project"/>
        </authorList>
    </citation>
    <scope>NUCLEOTIDE SEQUENCE</scope>
    <source>
        <strain evidence="4">CBS 304.34</strain>
    </source>
</reference>
<sequence>MSDALSLHLWLLYTESLRLPPQNRRQSHQPRPHAQPQQHHPHASSTPSLPVSPAPRPAAAANHPMHLPPKPPNTYSTSPSTTHTKSSRNHGSTPSHTPTSTPRLYRAPPLYSPATTSRTVVMEQHLRCPRCGVVMHRLTLSAPGQADLHQTQHQCATCATAWASAAEGFCAFPALMVRPGSSGSVERTVGGRRGGRVEGGRGLWGGGGWI</sequence>